<keyword evidence="3" id="KW-1185">Reference proteome</keyword>
<name>E1QDY2_DESB2</name>
<dbReference type="Pfam" id="PF00753">
    <property type="entry name" value="Lactamase_B"/>
    <property type="match status" value="1"/>
</dbReference>
<feature type="domain" description="Metallo-beta-lactamase" evidence="1">
    <location>
        <begin position="77"/>
        <end position="149"/>
    </location>
</feature>
<dbReference type="GO" id="GO:0016740">
    <property type="term" value="F:transferase activity"/>
    <property type="evidence" value="ECO:0007669"/>
    <property type="project" value="TreeGrafter"/>
</dbReference>
<dbReference type="InterPro" id="IPR001279">
    <property type="entry name" value="Metallo-B-lactamas"/>
</dbReference>
<dbReference type="PANTHER" id="PTHR13754">
    <property type="entry name" value="METALLO-BETA-LACTAMASE SUPERFAMILY PROTEIN"/>
    <property type="match status" value="1"/>
</dbReference>
<dbReference type="PANTHER" id="PTHR13754:SF13">
    <property type="entry name" value="METALLO-BETA-LACTAMASE SUPERFAMILY PROTEIN (AFU_ORTHOLOGUE AFUA_3G07630)"/>
    <property type="match status" value="1"/>
</dbReference>
<dbReference type="SUPFAM" id="SSF56281">
    <property type="entry name" value="Metallo-hydrolase/oxidoreductase"/>
    <property type="match status" value="1"/>
</dbReference>
<evidence type="ECO:0000313" key="3">
    <source>
        <dbReference type="Proteomes" id="UP000009047"/>
    </source>
</evidence>
<dbReference type="HOGENOM" id="CLU_841274_0_0_7"/>
<dbReference type="AlphaFoldDB" id="E1QDY2"/>
<organism evidence="2 3">
    <name type="scientific">Desulfarculus baarsii (strain ATCC 33931 / DSM 2075 / LMG 7858 / VKM B-1802 / 2st14)</name>
    <dbReference type="NCBI Taxonomy" id="644282"/>
    <lineage>
        <taxon>Bacteria</taxon>
        <taxon>Pseudomonadati</taxon>
        <taxon>Thermodesulfobacteriota</taxon>
        <taxon>Desulfarculia</taxon>
        <taxon>Desulfarculales</taxon>
        <taxon>Desulfarculaceae</taxon>
        <taxon>Desulfarculus</taxon>
    </lineage>
</organism>
<dbReference type="Gene3D" id="3.60.15.10">
    <property type="entry name" value="Ribonuclease Z/Hydroxyacylglutathione hydrolase-like"/>
    <property type="match status" value="1"/>
</dbReference>
<dbReference type="InterPro" id="IPR036866">
    <property type="entry name" value="RibonucZ/Hydroxyglut_hydro"/>
</dbReference>
<dbReference type="STRING" id="644282.Deba_0393"/>
<reference evidence="2 3" key="1">
    <citation type="journal article" date="2010" name="Stand. Genomic Sci.">
        <title>Complete genome sequence of Desulfarculus baarsii type strain (2st14).</title>
        <authorList>
            <person name="Sun H."/>
            <person name="Spring S."/>
            <person name="Lapidus A."/>
            <person name="Davenport K."/>
            <person name="Del Rio T.G."/>
            <person name="Tice H."/>
            <person name="Nolan M."/>
            <person name="Copeland A."/>
            <person name="Cheng J.F."/>
            <person name="Lucas S."/>
            <person name="Tapia R."/>
            <person name="Goodwin L."/>
            <person name="Pitluck S."/>
            <person name="Ivanova N."/>
            <person name="Pagani I."/>
            <person name="Mavromatis K."/>
            <person name="Ovchinnikova G."/>
            <person name="Pati A."/>
            <person name="Chen A."/>
            <person name="Palaniappan K."/>
            <person name="Hauser L."/>
            <person name="Chang Y.J."/>
            <person name="Jeffries C.D."/>
            <person name="Detter J.C."/>
            <person name="Han C."/>
            <person name="Rohde M."/>
            <person name="Brambilla E."/>
            <person name="Goker M."/>
            <person name="Woyke T."/>
            <person name="Bristow J."/>
            <person name="Eisen J.A."/>
            <person name="Markowitz V."/>
            <person name="Hugenholtz P."/>
            <person name="Kyrpides N.C."/>
            <person name="Klenk H.P."/>
            <person name="Land M."/>
        </authorList>
    </citation>
    <scope>NUCLEOTIDE SEQUENCE [LARGE SCALE GENOMIC DNA]</scope>
    <source>
        <strain evidence="3">ATCC 33931 / DSM 2075 / LMG 7858 / VKM B-1802 / 2st14</strain>
    </source>
</reference>
<dbReference type="Proteomes" id="UP000009047">
    <property type="component" value="Chromosome"/>
</dbReference>
<gene>
    <name evidence="2" type="ordered locus">Deba_0393</name>
</gene>
<accession>E1QDY2</accession>
<dbReference type="KEGG" id="dbr:Deba_0393"/>
<dbReference type="InterPro" id="IPR052926">
    <property type="entry name" value="Metallo-beta-lactamase_dom"/>
</dbReference>
<proteinExistence type="predicted"/>
<evidence type="ECO:0000259" key="1">
    <source>
        <dbReference type="Pfam" id="PF00753"/>
    </source>
</evidence>
<dbReference type="OrthoDB" id="9803916at2"/>
<dbReference type="RefSeq" id="WP_013257224.1">
    <property type="nucleotide sequence ID" value="NC_014365.1"/>
</dbReference>
<sequence length="326" mass="35210">MAVLDRSSIRSLPLGDQLLDIGQCQGLRVLCVSEVGWWDDAKVINDVVANGGLAASQWTAPWQNDNAAGACNLVEVDYPGGATRRFLLDCGWDPDYIARRLAQTGVDRMIADGQVEFLYMSHEHMDHFFGVEAVLKLRPDLPVIVPETFSQKALDFLAGRGDGGGGSRNDVAHAGPLIRLEVGMIHQLMPGCASVTFDVPIILDVRGEQSLYFLVAEKGLVAMAGCCHQGMRQFLELPGRHLNGAARLYGLYGGMHIAPFGEMAAEQEQAIDWLVEQKPCVVAANHCTGLAAIEKMREKGLPVLGGSGRDGSGSDLYTGNGDWVDF</sequence>
<dbReference type="EMBL" id="CP002085">
    <property type="protein sequence ID" value="ADK83768.1"/>
    <property type="molecule type" value="Genomic_DNA"/>
</dbReference>
<evidence type="ECO:0000313" key="2">
    <source>
        <dbReference type="EMBL" id="ADK83768.1"/>
    </source>
</evidence>
<protein>
    <submittedName>
        <fullName evidence="2">Beta-lactamase</fullName>
    </submittedName>
</protein>
<dbReference type="eggNOG" id="COG1237">
    <property type="taxonomic scope" value="Bacteria"/>
</dbReference>